<dbReference type="Pfam" id="PF01259">
    <property type="entry name" value="SAICAR_synt"/>
    <property type="match status" value="1"/>
</dbReference>
<accession>A0A1G6PT53</accession>
<dbReference type="PANTHER" id="PTHR43599">
    <property type="entry name" value="MULTIFUNCTIONAL PROTEIN ADE2"/>
    <property type="match status" value="1"/>
</dbReference>
<dbReference type="CDD" id="cd01415">
    <property type="entry name" value="SAICAR_synt_PurC"/>
    <property type="match status" value="1"/>
</dbReference>
<evidence type="ECO:0000256" key="6">
    <source>
        <dbReference type="ARBA" id="ARBA00022741"/>
    </source>
</evidence>
<dbReference type="InterPro" id="IPR033934">
    <property type="entry name" value="SAICAR_synt_PurC"/>
</dbReference>
<evidence type="ECO:0000256" key="1">
    <source>
        <dbReference type="ARBA" id="ARBA00004672"/>
    </source>
</evidence>
<sequence length="247" mass="28110">MTEEGETVMSESSFLYEGKAKKIYPTDDPNVVRVEYKDDATAFNGEKKGSVPGKGELNNRISALLFTYLGKRGIPHHFIRTLSATEQLVKRVNILPVEVVVRNRVAGSLARRLGLKEGSLCPSPLVEFYYKNDERGDPLITEDHIALMELASREQIRQMRERALQVNELLIELMTEKGVDLIDFKLEFGQDENGKLLLADEISPDTCRFWDRGTGKKLDKDRFRHSLGGVEDAYYEIWTRLGGEDRV</sequence>
<evidence type="ECO:0000256" key="3">
    <source>
        <dbReference type="ARBA" id="ARBA00012217"/>
    </source>
</evidence>
<dbReference type="InterPro" id="IPR001636">
    <property type="entry name" value="SAICAR_synth"/>
</dbReference>
<dbReference type="InterPro" id="IPR050089">
    <property type="entry name" value="SAICAR_synthetase"/>
</dbReference>
<evidence type="ECO:0000259" key="12">
    <source>
        <dbReference type="Pfam" id="PF01259"/>
    </source>
</evidence>
<dbReference type="GO" id="GO:0004639">
    <property type="term" value="F:phosphoribosylaminoimidazolesuccinocarboxamide synthase activity"/>
    <property type="evidence" value="ECO:0007669"/>
    <property type="project" value="UniProtKB-UniRule"/>
</dbReference>
<evidence type="ECO:0000313" key="14">
    <source>
        <dbReference type="Proteomes" id="UP000199387"/>
    </source>
</evidence>
<dbReference type="AlphaFoldDB" id="A0A1G6PT53"/>
<dbReference type="GO" id="GO:0009236">
    <property type="term" value="P:cobalamin biosynthetic process"/>
    <property type="evidence" value="ECO:0007669"/>
    <property type="project" value="InterPro"/>
</dbReference>
<feature type="domain" description="SAICAR synthetase/ADE2 N-terminal" evidence="12">
    <location>
        <begin position="15"/>
        <end position="240"/>
    </location>
</feature>
<dbReference type="PANTHER" id="PTHR43599:SF3">
    <property type="entry name" value="SI:DKEY-6E2.2"/>
    <property type="match status" value="1"/>
</dbReference>
<dbReference type="UniPathway" id="UPA00074">
    <property type="reaction ID" value="UER00131"/>
</dbReference>
<evidence type="ECO:0000256" key="4">
    <source>
        <dbReference type="ARBA" id="ARBA00016460"/>
    </source>
</evidence>
<evidence type="ECO:0000256" key="2">
    <source>
        <dbReference type="ARBA" id="ARBA00010190"/>
    </source>
</evidence>
<keyword evidence="8 11" id="KW-0067">ATP-binding</keyword>
<evidence type="ECO:0000256" key="5">
    <source>
        <dbReference type="ARBA" id="ARBA00022598"/>
    </source>
</evidence>
<evidence type="ECO:0000256" key="11">
    <source>
        <dbReference type="HAMAP-Rule" id="MF_00137"/>
    </source>
</evidence>
<evidence type="ECO:0000313" key="13">
    <source>
        <dbReference type="EMBL" id="SDC82834.1"/>
    </source>
</evidence>
<dbReference type="OrthoDB" id="9801549at2"/>
<dbReference type="GO" id="GO:0006189">
    <property type="term" value="P:'de novo' IMP biosynthetic process"/>
    <property type="evidence" value="ECO:0007669"/>
    <property type="project" value="UniProtKB-UniRule"/>
</dbReference>
<keyword evidence="6 11" id="KW-0547">Nucleotide-binding</keyword>
<reference evidence="13 14" key="1">
    <citation type="submission" date="2016-10" db="EMBL/GenBank/DDBJ databases">
        <authorList>
            <person name="de Groot N.N."/>
        </authorList>
    </citation>
    <scope>NUCLEOTIDE SEQUENCE [LARGE SCALE GENOMIC DNA]</scope>
    <source>
        <strain evidence="13 14">DSM 45514</strain>
    </source>
</reference>
<dbReference type="InterPro" id="IPR018236">
    <property type="entry name" value="SAICAR_synthetase_CS"/>
</dbReference>
<keyword evidence="14" id="KW-1185">Reference proteome</keyword>
<dbReference type="PROSITE" id="PS01057">
    <property type="entry name" value="SAICAR_SYNTHETASE_1"/>
    <property type="match status" value="1"/>
</dbReference>
<dbReference type="EC" id="6.3.2.6" evidence="3 11"/>
<proteinExistence type="inferred from homology"/>
<dbReference type="Proteomes" id="UP000199387">
    <property type="component" value="Unassembled WGS sequence"/>
</dbReference>
<evidence type="ECO:0000256" key="9">
    <source>
        <dbReference type="ARBA" id="ARBA00030409"/>
    </source>
</evidence>
<keyword evidence="5 11" id="KW-0436">Ligase</keyword>
<comment type="similarity">
    <text evidence="2 11">Belongs to the SAICAR synthetase family.</text>
</comment>
<evidence type="ECO:0000256" key="7">
    <source>
        <dbReference type="ARBA" id="ARBA00022755"/>
    </source>
</evidence>
<dbReference type="SUPFAM" id="SSF56104">
    <property type="entry name" value="SAICAR synthase-like"/>
    <property type="match status" value="1"/>
</dbReference>
<name>A0A1G6PT53_9BACL</name>
<evidence type="ECO:0000256" key="10">
    <source>
        <dbReference type="ARBA" id="ARBA00048475"/>
    </source>
</evidence>
<protein>
    <recommendedName>
        <fullName evidence="4 11">Phosphoribosylaminoimidazole-succinocarboxamide synthase</fullName>
        <ecNumber evidence="3 11">6.3.2.6</ecNumber>
    </recommendedName>
    <alternativeName>
        <fullName evidence="9 11">SAICAR synthetase</fullName>
    </alternativeName>
</protein>
<dbReference type="HAMAP" id="MF_00137">
    <property type="entry name" value="SAICAR_synth"/>
    <property type="match status" value="1"/>
</dbReference>
<dbReference type="PROSITE" id="PS01058">
    <property type="entry name" value="SAICAR_SYNTHETASE_2"/>
    <property type="match status" value="1"/>
</dbReference>
<keyword evidence="7 11" id="KW-0658">Purine biosynthesis</keyword>
<evidence type="ECO:0000256" key="8">
    <source>
        <dbReference type="ARBA" id="ARBA00022840"/>
    </source>
</evidence>
<dbReference type="Gene3D" id="3.30.470.20">
    <property type="entry name" value="ATP-grasp fold, B domain"/>
    <property type="match status" value="1"/>
</dbReference>
<comment type="pathway">
    <text evidence="1 11">Purine metabolism; IMP biosynthesis via de novo pathway; 5-amino-1-(5-phospho-D-ribosyl)imidazole-4-carboxamide from 5-amino-1-(5-phospho-D-ribosyl)imidazole-4-carboxylate: step 1/2.</text>
</comment>
<dbReference type="STRING" id="1236220.SAMN04488112_1188"/>
<dbReference type="NCBIfam" id="TIGR00081">
    <property type="entry name" value="purC"/>
    <property type="match status" value="1"/>
</dbReference>
<comment type="catalytic activity">
    <reaction evidence="10 11">
        <text>5-amino-1-(5-phospho-D-ribosyl)imidazole-4-carboxylate + L-aspartate + ATP = (2S)-2-[5-amino-1-(5-phospho-beta-D-ribosyl)imidazole-4-carboxamido]succinate + ADP + phosphate + 2 H(+)</text>
        <dbReference type="Rhea" id="RHEA:22628"/>
        <dbReference type="ChEBI" id="CHEBI:15378"/>
        <dbReference type="ChEBI" id="CHEBI:29991"/>
        <dbReference type="ChEBI" id="CHEBI:30616"/>
        <dbReference type="ChEBI" id="CHEBI:43474"/>
        <dbReference type="ChEBI" id="CHEBI:58443"/>
        <dbReference type="ChEBI" id="CHEBI:77657"/>
        <dbReference type="ChEBI" id="CHEBI:456216"/>
        <dbReference type="EC" id="6.3.2.6"/>
    </reaction>
</comment>
<organism evidence="13 14">
    <name type="scientific">Melghirimyces thermohalophilus</name>
    <dbReference type="NCBI Taxonomy" id="1236220"/>
    <lineage>
        <taxon>Bacteria</taxon>
        <taxon>Bacillati</taxon>
        <taxon>Bacillota</taxon>
        <taxon>Bacilli</taxon>
        <taxon>Bacillales</taxon>
        <taxon>Thermoactinomycetaceae</taxon>
        <taxon>Melghirimyces</taxon>
    </lineage>
</organism>
<dbReference type="EMBL" id="FMZA01000018">
    <property type="protein sequence ID" value="SDC82834.1"/>
    <property type="molecule type" value="Genomic_DNA"/>
</dbReference>
<dbReference type="FunFam" id="3.30.470.20:FF:000006">
    <property type="entry name" value="Phosphoribosylaminoimidazole-succinocarboxamide synthase"/>
    <property type="match status" value="1"/>
</dbReference>
<gene>
    <name evidence="11" type="primary">purC</name>
    <name evidence="13" type="ORF">SAMN04488112_1188</name>
</gene>
<dbReference type="Gene3D" id="3.30.200.20">
    <property type="entry name" value="Phosphorylase Kinase, domain 1"/>
    <property type="match status" value="1"/>
</dbReference>
<dbReference type="InterPro" id="IPR028923">
    <property type="entry name" value="SAICAR_synt/ADE2_N"/>
</dbReference>
<dbReference type="GO" id="GO:0005524">
    <property type="term" value="F:ATP binding"/>
    <property type="evidence" value="ECO:0007669"/>
    <property type="project" value="UniProtKB-KW"/>
</dbReference>